<dbReference type="EMBL" id="SLXP01000001">
    <property type="protein sequence ID" value="TCP43948.1"/>
    <property type="molecule type" value="Genomic_DNA"/>
</dbReference>
<dbReference type="RefSeq" id="WP_132460114.1">
    <property type="nucleotide sequence ID" value="NZ_SLXP01000001.1"/>
</dbReference>
<evidence type="ECO:0000313" key="2">
    <source>
        <dbReference type="Proteomes" id="UP000294835"/>
    </source>
</evidence>
<dbReference type="OrthoDB" id="7433579at2"/>
<name>A0A4R2Q7Q7_9RHOB</name>
<comment type="caution">
    <text evidence="1">The sequence shown here is derived from an EMBL/GenBank/DDBJ whole genome shotgun (WGS) entry which is preliminary data.</text>
</comment>
<evidence type="ECO:0000313" key="1">
    <source>
        <dbReference type="EMBL" id="TCP43948.1"/>
    </source>
</evidence>
<protein>
    <recommendedName>
        <fullName evidence="3">Lipoprotein</fullName>
    </recommendedName>
</protein>
<evidence type="ECO:0008006" key="3">
    <source>
        <dbReference type="Google" id="ProtNLM"/>
    </source>
</evidence>
<sequence length="114" mass="12532">MRPVYAFALAGLAGCVQFAEIEQSSPVKPSPTLVSEIKAEVTRDFLDPNSAQFRNLRVVDVTLANGQHERRVCGEVNGKNAMGGYVGFSMFGGVVVDGDFRQRDFFSPCEQWRG</sequence>
<dbReference type="AlphaFoldDB" id="A0A4R2Q7Q7"/>
<keyword evidence="2" id="KW-1185">Reference proteome</keyword>
<reference evidence="1 2" key="1">
    <citation type="submission" date="2019-03" db="EMBL/GenBank/DDBJ databases">
        <title>Genomic Encyclopedia of Type Strains, Phase IV (KMG-IV): sequencing the most valuable type-strain genomes for metagenomic binning, comparative biology and taxonomic classification.</title>
        <authorList>
            <person name="Goeker M."/>
        </authorList>
    </citation>
    <scope>NUCLEOTIDE SEQUENCE [LARGE SCALE GENOMIC DNA]</scope>
    <source>
        <strain evidence="1 2">DSM 18063</strain>
    </source>
</reference>
<proteinExistence type="predicted"/>
<accession>A0A4R2Q7Q7</accession>
<gene>
    <name evidence="1" type="ORF">EV662_10132</name>
</gene>
<dbReference type="PROSITE" id="PS51257">
    <property type="entry name" value="PROKAR_LIPOPROTEIN"/>
    <property type="match status" value="1"/>
</dbReference>
<dbReference type="Proteomes" id="UP000294835">
    <property type="component" value="Unassembled WGS sequence"/>
</dbReference>
<organism evidence="1 2">
    <name type="scientific">Rhodovulum marinum</name>
    <dbReference type="NCBI Taxonomy" id="320662"/>
    <lineage>
        <taxon>Bacteria</taxon>
        <taxon>Pseudomonadati</taxon>
        <taxon>Pseudomonadota</taxon>
        <taxon>Alphaproteobacteria</taxon>
        <taxon>Rhodobacterales</taxon>
        <taxon>Paracoccaceae</taxon>
        <taxon>Rhodovulum</taxon>
    </lineage>
</organism>